<dbReference type="GO" id="GO:0003700">
    <property type="term" value="F:DNA-binding transcription factor activity"/>
    <property type="evidence" value="ECO:0007669"/>
    <property type="project" value="InterPro"/>
</dbReference>
<dbReference type="GO" id="GO:0006351">
    <property type="term" value="P:DNA-templated transcription"/>
    <property type="evidence" value="ECO:0007669"/>
    <property type="project" value="TreeGrafter"/>
</dbReference>
<dbReference type="PROSITE" id="PS50931">
    <property type="entry name" value="HTH_LYSR"/>
    <property type="match status" value="1"/>
</dbReference>
<dbReference type="PANTHER" id="PTHR30537:SF5">
    <property type="entry name" value="HTH-TYPE TRANSCRIPTIONAL ACTIVATOR TTDR-RELATED"/>
    <property type="match status" value="1"/>
</dbReference>
<evidence type="ECO:0000256" key="4">
    <source>
        <dbReference type="ARBA" id="ARBA00023163"/>
    </source>
</evidence>
<dbReference type="Proteomes" id="UP000275394">
    <property type="component" value="Unassembled WGS sequence"/>
</dbReference>
<dbReference type="SUPFAM" id="SSF53850">
    <property type="entry name" value="Periplasmic binding protein-like II"/>
    <property type="match status" value="1"/>
</dbReference>
<dbReference type="InterPro" id="IPR036388">
    <property type="entry name" value="WH-like_DNA-bd_sf"/>
</dbReference>
<protein>
    <submittedName>
        <fullName evidence="6">LysR family transcriptional regulator for bpeEF and oprC</fullName>
    </submittedName>
</protein>
<dbReference type="FunFam" id="1.10.10.10:FF:000001">
    <property type="entry name" value="LysR family transcriptional regulator"/>
    <property type="match status" value="1"/>
</dbReference>
<dbReference type="EMBL" id="RKHR01000004">
    <property type="protein sequence ID" value="ROS01776.1"/>
    <property type="molecule type" value="Genomic_DNA"/>
</dbReference>
<keyword evidence="4" id="KW-0804">Transcription</keyword>
<gene>
    <name evidence="6" type="ORF">EDC56_2221</name>
</gene>
<dbReference type="CDD" id="cd08422">
    <property type="entry name" value="PBP2_CrgA_like"/>
    <property type="match status" value="1"/>
</dbReference>
<dbReference type="Pfam" id="PF00126">
    <property type="entry name" value="HTH_1"/>
    <property type="match status" value="1"/>
</dbReference>
<dbReference type="InterPro" id="IPR005119">
    <property type="entry name" value="LysR_subst-bd"/>
</dbReference>
<dbReference type="InterPro" id="IPR000847">
    <property type="entry name" value="LysR_HTH_N"/>
</dbReference>
<dbReference type="RefSeq" id="WP_123712532.1">
    <property type="nucleotide sequence ID" value="NZ_RKHR01000004.1"/>
</dbReference>
<dbReference type="SUPFAM" id="SSF46785">
    <property type="entry name" value="Winged helix' DNA-binding domain"/>
    <property type="match status" value="1"/>
</dbReference>
<accession>A0A3N2DPP9</accession>
<evidence type="ECO:0000313" key="7">
    <source>
        <dbReference type="Proteomes" id="UP000275394"/>
    </source>
</evidence>
<reference evidence="6 7" key="1">
    <citation type="submission" date="2018-11" db="EMBL/GenBank/DDBJ databases">
        <title>Genomic Encyclopedia of Type Strains, Phase IV (KMG-IV): sequencing the most valuable type-strain genomes for metagenomic binning, comparative biology and taxonomic classification.</title>
        <authorList>
            <person name="Goeker M."/>
        </authorList>
    </citation>
    <scope>NUCLEOTIDE SEQUENCE [LARGE SCALE GENOMIC DNA]</scope>
    <source>
        <strain evidence="6 7">DSM 100316</strain>
    </source>
</reference>
<evidence type="ECO:0000313" key="6">
    <source>
        <dbReference type="EMBL" id="ROS01776.1"/>
    </source>
</evidence>
<keyword evidence="7" id="KW-1185">Reference proteome</keyword>
<comment type="caution">
    <text evidence="6">The sequence shown here is derived from an EMBL/GenBank/DDBJ whole genome shotgun (WGS) entry which is preliminary data.</text>
</comment>
<proteinExistence type="inferred from homology"/>
<dbReference type="GO" id="GO:0043565">
    <property type="term" value="F:sequence-specific DNA binding"/>
    <property type="evidence" value="ECO:0007669"/>
    <property type="project" value="TreeGrafter"/>
</dbReference>
<comment type="similarity">
    <text evidence="1">Belongs to the LysR transcriptional regulatory family.</text>
</comment>
<evidence type="ECO:0000259" key="5">
    <source>
        <dbReference type="PROSITE" id="PS50931"/>
    </source>
</evidence>
<name>A0A3N2DPP9_9GAMM</name>
<feature type="domain" description="HTH lysR-type" evidence="5">
    <location>
        <begin position="3"/>
        <end position="60"/>
    </location>
</feature>
<keyword evidence="3" id="KW-0238">DNA-binding</keyword>
<evidence type="ECO:0000256" key="2">
    <source>
        <dbReference type="ARBA" id="ARBA00023015"/>
    </source>
</evidence>
<sequence>MDWNLNDLPLFVAVAEQQSISQAALRLNMQKSSVSRAMTRLEDRLGRRLLERNSRHLRLTTDGQQLYQQLQPLLASIDAVGAELGQQALSGELHLAVTLAFSREVMAPRLADFSARYPDIRLRLSVMAQTPKLFEDKLDLAIQLGPLAPSGFYAKRLAHIQLCWMCSTDYLAAHPQLAHGDWPELQQHVQFYHDQQNYPSSFRLQTAEGEERPVTFPQANQLEDVLMVRDAVAMGAGVGLLPDIYCQPLVATGQLTQIAPQLVVSPDVDIYAVYASKAALSPRLRAMLTFMEEITQQYLQK</sequence>
<dbReference type="OrthoDB" id="5721010at2"/>
<organism evidence="6 7">
    <name type="scientific">Sinobacterium caligoides</name>
    <dbReference type="NCBI Taxonomy" id="933926"/>
    <lineage>
        <taxon>Bacteria</taxon>
        <taxon>Pseudomonadati</taxon>
        <taxon>Pseudomonadota</taxon>
        <taxon>Gammaproteobacteria</taxon>
        <taxon>Cellvibrionales</taxon>
        <taxon>Spongiibacteraceae</taxon>
        <taxon>Sinobacterium</taxon>
    </lineage>
</organism>
<dbReference type="Gene3D" id="3.40.190.290">
    <property type="match status" value="1"/>
</dbReference>
<dbReference type="InterPro" id="IPR036390">
    <property type="entry name" value="WH_DNA-bd_sf"/>
</dbReference>
<evidence type="ECO:0000256" key="3">
    <source>
        <dbReference type="ARBA" id="ARBA00023125"/>
    </source>
</evidence>
<dbReference type="AlphaFoldDB" id="A0A3N2DPP9"/>
<evidence type="ECO:0000256" key="1">
    <source>
        <dbReference type="ARBA" id="ARBA00009437"/>
    </source>
</evidence>
<dbReference type="Pfam" id="PF03466">
    <property type="entry name" value="LysR_substrate"/>
    <property type="match status" value="1"/>
</dbReference>
<dbReference type="Gene3D" id="1.10.10.10">
    <property type="entry name" value="Winged helix-like DNA-binding domain superfamily/Winged helix DNA-binding domain"/>
    <property type="match status" value="1"/>
</dbReference>
<dbReference type="InterPro" id="IPR058163">
    <property type="entry name" value="LysR-type_TF_proteobact-type"/>
</dbReference>
<dbReference type="PANTHER" id="PTHR30537">
    <property type="entry name" value="HTH-TYPE TRANSCRIPTIONAL REGULATOR"/>
    <property type="match status" value="1"/>
</dbReference>
<keyword evidence="2" id="KW-0805">Transcription regulation</keyword>